<dbReference type="GO" id="GO:0003677">
    <property type="term" value="F:DNA binding"/>
    <property type="evidence" value="ECO:0007669"/>
    <property type="project" value="UniProtKB-KW"/>
</dbReference>
<dbReference type="Gene3D" id="1.10.150.130">
    <property type="match status" value="1"/>
</dbReference>
<keyword evidence="4" id="KW-0233">DNA recombination</keyword>
<evidence type="ECO:0000259" key="5">
    <source>
        <dbReference type="PROSITE" id="PS51898"/>
    </source>
</evidence>
<dbReference type="OrthoDB" id="9801717at2"/>
<reference evidence="6 7" key="1">
    <citation type="submission" date="2015-08" db="EMBL/GenBank/DDBJ databases">
        <title>Complete genome sequence of Rufibacter tibetensis strain 1351t, a radiation-resistant bacterium from tibet plateau.</title>
        <authorList>
            <person name="Dai J."/>
        </authorList>
    </citation>
    <scope>NUCLEOTIDE SEQUENCE [LARGE SCALE GENOMIC DNA]</scope>
    <source>
        <strain evidence="6 7">1351</strain>
        <plasmid evidence="6 7">1</plasmid>
    </source>
</reference>
<dbReference type="AlphaFoldDB" id="A0A0P0CIB5"/>
<dbReference type="Pfam" id="PF00589">
    <property type="entry name" value="Phage_integrase"/>
    <property type="match status" value="1"/>
</dbReference>
<name>A0A0P0CIB5_9BACT</name>
<dbReference type="KEGG" id="rti:DC20_21760"/>
<dbReference type="GO" id="GO:0006310">
    <property type="term" value="P:DNA recombination"/>
    <property type="evidence" value="ECO:0007669"/>
    <property type="project" value="UniProtKB-KW"/>
</dbReference>
<keyword evidence="6" id="KW-0614">Plasmid</keyword>
<proteinExistence type="inferred from homology"/>
<dbReference type="InterPro" id="IPR002104">
    <property type="entry name" value="Integrase_catalytic"/>
</dbReference>
<dbReference type="PROSITE" id="PS51898">
    <property type="entry name" value="TYR_RECOMBINASE"/>
    <property type="match status" value="1"/>
</dbReference>
<evidence type="ECO:0000256" key="4">
    <source>
        <dbReference type="ARBA" id="ARBA00023172"/>
    </source>
</evidence>
<evidence type="ECO:0000256" key="1">
    <source>
        <dbReference type="ARBA" id="ARBA00008857"/>
    </source>
</evidence>
<dbReference type="EMBL" id="CP012644">
    <property type="protein sequence ID" value="ALJ01764.1"/>
    <property type="molecule type" value="Genomic_DNA"/>
</dbReference>
<organism evidence="6 7">
    <name type="scientific">Rufibacter tibetensis</name>
    <dbReference type="NCBI Taxonomy" id="512763"/>
    <lineage>
        <taxon>Bacteria</taxon>
        <taxon>Pseudomonadati</taxon>
        <taxon>Bacteroidota</taxon>
        <taxon>Cytophagia</taxon>
        <taxon>Cytophagales</taxon>
        <taxon>Hymenobacteraceae</taxon>
        <taxon>Rufibacter</taxon>
    </lineage>
</organism>
<keyword evidence="3" id="KW-0238">DNA-binding</keyword>
<evidence type="ECO:0000256" key="2">
    <source>
        <dbReference type="ARBA" id="ARBA00022908"/>
    </source>
</evidence>
<feature type="domain" description="Tyr recombinase" evidence="5">
    <location>
        <begin position="297"/>
        <end position="469"/>
    </location>
</feature>
<keyword evidence="2" id="KW-0229">DNA integration</keyword>
<dbReference type="PANTHER" id="PTHR30349">
    <property type="entry name" value="PHAGE INTEGRASE-RELATED"/>
    <property type="match status" value="1"/>
</dbReference>
<dbReference type="InterPro" id="IPR013762">
    <property type="entry name" value="Integrase-like_cat_sf"/>
</dbReference>
<protein>
    <submittedName>
        <fullName evidence="6">Integrase</fullName>
    </submittedName>
</protein>
<gene>
    <name evidence="6" type="ORF">DC20_21760</name>
</gene>
<evidence type="ECO:0000256" key="3">
    <source>
        <dbReference type="ARBA" id="ARBA00023125"/>
    </source>
</evidence>
<comment type="similarity">
    <text evidence="1">Belongs to the 'phage' integrase family.</text>
</comment>
<dbReference type="InterPro" id="IPR050090">
    <property type="entry name" value="Tyrosine_recombinase_XerCD"/>
</dbReference>
<geneLocation type="plasmid" evidence="6 7">
    <name>1</name>
</geneLocation>
<evidence type="ECO:0000313" key="6">
    <source>
        <dbReference type="EMBL" id="ALJ01764.1"/>
    </source>
</evidence>
<dbReference type="GO" id="GO:0015074">
    <property type="term" value="P:DNA integration"/>
    <property type="evidence" value="ECO:0007669"/>
    <property type="project" value="UniProtKB-KW"/>
</dbReference>
<dbReference type="InterPro" id="IPR004107">
    <property type="entry name" value="Integrase_SAM-like_N"/>
</dbReference>
<dbReference type="PANTHER" id="PTHR30349:SF41">
    <property type="entry name" value="INTEGRASE_RECOMBINASE PROTEIN MJ0367-RELATED"/>
    <property type="match status" value="1"/>
</dbReference>
<dbReference type="InterPro" id="IPR011010">
    <property type="entry name" value="DNA_brk_join_enz"/>
</dbReference>
<dbReference type="PATRIC" id="fig|512763.3.peg.4785"/>
<dbReference type="InterPro" id="IPR010998">
    <property type="entry name" value="Integrase_recombinase_N"/>
</dbReference>
<dbReference type="Pfam" id="PF13495">
    <property type="entry name" value="Phage_int_SAM_4"/>
    <property type="match status" value="1"/>
</dbReference>
<accession>A0A0P0CIB5</accession>
<dbReference type="SUPFAM" id="SSF56349">
    <property type="entry name" value="DNA breaking-rejoining enzymes"/>
    <property type="match status" value="1"/>
</dbReference>
<sequence length="474" mass="54227">MYLNPLEHGGKEFIRIWHKPDPRLTRRLKESGAAKYSKTYKCFVAHRTPQAIERLHQAFQGIALVDTRYLNRPRRLRPDLGAMVRGENRQSEPLGKLPDLPVARLQPLLYQGSEVLQVSFAYDASVYRKLKEAGPCKWLAEERCFSLGTGSGEMHRLLDCLEGVAQVWLAGTVKVRDMAVLRRLWEQTYGKEAGYIPCPLPYLEKLQLLNYSMSTIRTYHSLLVRFLNAHREQGLEAINEFAAEEVNRYHRQMVQSQAYSFSLVNQSINAVKFYFVRVLGRHGLDLTQVERPQKADRLPTVLSKAEVARILSATGNLKHRCLLQLLYAGGLRIGEVINLKITDVQSDRNLLLIRGGKGKKDRTTLLSKRLLESLRAYYREYRPKVWLFEGQQGGQYTAESIRSVFNACLQRSGVERKVTPHSLRHSFATHLLEQGTNLRYIQTLLGHRSSKTTEIYTHITSQGLEGIVSPLDNL</sequence>
<dbReference type="Proteomes" id="UP000061382">
    <property type="component" value="Plasmid 1"/>
</dbReference>
<evidence type="ECO:0000313" key="7">
    <source>
        <dbReference type="Proteomes" id="UP000061382"/>
    </source>
</evidence>
<keyword evidence="7" id="KW-1185">Reference proteome</keyword>
<dbReference type="Gene3D" id="1.10.443.10">
    <property type="entry name" value="Intergrase catalytic core"/>
    <property type="match status" value="1"/>
</dbReference>